<feature type="DNA-binding region" description="H-T-H motif" evidence="4">
    <location>
        <begin position="39"/>
        <end position="58"/>
    </location>
</feature>
<dbReference type="EMBL" id="NHZO01000147">
    <property type="protein sequence ID" value="PHQ51161.1"/>
    <property type="molecule type" value="Genomic_DNA"/>
</dbReference>
<feature type="domain" description="HTH tetR-type" evidence="5">
    <location>
        <begin position="17"/>
        <end position="76"/>
    </location>
</feature>
<dbReference type="OrthoDB" id="3192968at2"/>
<dbReference type="Pfam" id="PF21597">
    <property type="entry name" value="TetR_C_43"/>
    <property type="match status" value="1"/>
</dbReference>
<dbReference type="Proteomes" id="UP000222531">
    <property type="component" value="Unassembled WGS sequence"/>
</dbReference>
<evidence type="ECO:0000256" key="4">
    <source>
        <dbReference type="PROSITE-ProRule" id="PRU00335"/>
    </source>
</evidence>
<dbReference type="SUPFAM" id="SSF46689">
    <property type="entry name" value="Homeodomain-like"/>
    <property type="match status" value="1"/>
</dbReference>
<organism evidence="6 7">
    <name type="scientific">Streptomyces cinnamoneus</name>
    <name type="common">Streptoverticillium cinnamoneum</name>
    <dbReference type="NCBI Taxonomy" id="53446"/>
    <lineage>
        <taxon>Bacteria</taxon>
        <taxon>Bacillati</taxon>
        <taxon>Actinomycetota</taxon>
        <taxon>Actinomycetes</taxon>
        <taxon>Kitasatosporales</taxon>
        <taxon>Streptomycetaceae</taxon>
        <taxon>Streptomyces</taxon>
        <taxon>Streptomyces cinnamoneus group</taxon>
    </lineage>
</organism>
<dbReference type="InterPro" id="IPR036271">
    <property type="entry name" value="Tet_transcr_reg_TetR-rel_C_sf"/>
</dbReference>
<dbReference type="Gene3D" id="1.10.357.10">
    <property type="entry name" value="Tetracycline Repressor, domain 2"/>
    <property type="match status" value="1"/>
</dbReference>
<evidence type="ECO:0000256" key="2">
    <source>
        <dbReference type="ARBA" id="ARBA00023125"/>
    </source>
</evidence>
<name>A0A2G1XIZ3_STRCJ</name>
<evidence type="ECO:0000256" key="1">
    <source>
        <dbReference type="ARBA" id="ARBA00023015"/>
    </source>
</evidence>
<keyword evidence="1" id="KW-0805">Transcription regulation</keyword>
<evidence type="ECO:0000256" key="3">
    <source>
        <dbReference type="ARBA" id="ARBA00023163"/>
    </source>
</evidence>
<comment type="caution">
    <text evidence="6">The sequence shown here is derived from an EMBL/GenBank/DDBJ whole genome shotgun (WGS) entry which is preliminary data.</text>
</comment>
<reference evidence="6 7" key="1">
    <citation type="journal article" date="2017" name="Biochemistry">
        <title>Identification of the Biosynthetic Pathway for the Antibiotic Bicyclomycin.</title>
        <authorList>
            <person name="Patteson J."/>
            <person name="Cai W."/>
            <person name="Johnson R.A."/>
            <person name="Santa Maria K."/>
            <person name="Li B."/>
        </authorList>
    </citation>
    <scope>NUCLEOTIDE SEQUENCE [LARGE SCALE GENOMIC DNA]</scope>
    <source>
        <strain evidence="6 7">ATCC 21532</strain>
    </source>
</reference>
<protein>
    <submittedName>
        <fullName evidence="6">TetR family transcriptional regulator</fullName>
    </submittedName>
</protein>
<dbReference type="InterPro" id="IPR009057">
    <property type="entry name" value="Homeodomain-like_sf"/>
</dbReference>
<dbReference type="PANTHER" id="PTHR30055">
    <property type="entry name" value="HTH-TYPE TRANSCRIPTIONAL REGULATOR RUTR"/>
    <property type="match status" value="1"/>
</dbReference>
<evidence type="ECO:0000313" key="6">
    <source>
        <dbReference type="EMBL" id="PHQ51161.1"/>
    </source>
</evidence>
<evidence type="ECO:0000313" key="7">
    <source>
        <dbReference type="Proteomes" id="UP000222531"/>
    </source>
</evidence>
<proteinExistence type="predicted"/>
<dbReference type="PANTHER" id="PTHR30055:SF234">
    <property type="entry name" value="HTH-TYPE TRANSCRIPTIONAL REGULATOR BETI"/>
    <property type="match status" value="1"/>
</dbReference>
<dbReference type="Pfam" id="PF00440">
    <property type="entry name" value="TetR_N"/>
    <property type="match status" value="1"/>
</dbReference>
<dbReference type="PROSITE" id="PS50977">
    <property type="entry name" value="HTH_TETR_2"/>
    <property type="match status" value="1"/>
</dbReference>
<dbReference type="InterPro" id="IPR049445">
    <property type="entry name" value="TetR_SbtR-like_C"/>
</dbReference>
<evidence type="ECO:0000259" key="5">
    <source>
        <dbReference type="PROSITE" id="PS50977"/>
    </source>
</evidence>
<keyword evidence="3" id="KW-0804">Transcription</keyword>
<accession>A0A2G1XIZ3</accession>
<sequence length="227" mass="24932">MFVVATASQPRLRADALRNRERIVTAAREVLVEHGVESSLDEIARRAGVGNATLYRHFADRRELIHHVTLFVMGRIADQAETARSEESDAFQALRRFVHAAADERIGALCSLLADSGVDRDHPDHVVARERTEVAIEALLADARAAGQLRDDIAIGDLMVAITQLTRPLPDSGCIDFDQFVHRHLQLFLDGLAAPARSRLPGTPVTLDDLRQKAAQAASRTTDLSHP</sequence>
<keyword evidence="2 4" id="KW-0238">DNA-binding</keyword>
<dbReference type="InterPro" id="IPR050109">
    <property type="entry name" value="HTH-type_TetR-like_transc_reg"/>
</dbReference>
<dbReference type="InterPro" id="IPR001647">
    <property type="entry name" value="HTH_TetR"/>
</dbReference>
<dbReference type="GO" id="GO:0000976">
    <property type="term" value="F:transcription cis-regulatory region binding"/>
    <property type="evidence" value="ECO:0007669"/>
    <property type="project" value="TreeGrafter"/>
</dbReference>
<dbReference type="GO" id="GO:0003700">
    <property type="term" value="F:DNA-binding transcription factor activity"/>
    <property type="evidence" value="ECO:0007669"/>
    <property type="project" value="TreeGrafter"/>
</dbReference>
<keyword evidence="7" id="KW-1185">Reference proteome</keyword>
<dbReference type="PRINTS" id="PR00455">
    <property type="entry name" value="HTHTETR"/>
</dbReference>
<dbReference type="SUPFAM" id="SSF48498">
    <property type="entry name" value="Tetracyclin repressor-like, C-terminal domain"/>
    <property type="match status" value="1"/>
</dbReference>
<dbReference type="AlphaFoldDB" id="A0A2G1XIZ3"/>
<gene>
    <name evidence="6" type="ORF">BLA24_15480</name>
</gene>